<gene>
    <name evidence="2" type="ORF">GCM10012275_43510</name>
</gene>
<proteinExistence type="predicted"/>
<feature type="domain" description="Resolvase/invertase-type recombinase catalytic" evidence="1">
    <location>
        <begin position="20"/>
        <end position="160"/>
    </location>
</feature>
<dbReference type="EMBL" id="BMMK01000022">
    <property type="protein sequence ID" value="GGM68322.1"/>
    <property type="molecule type" value="Genomic_DNA"/>
</dbReference>
<reference evidence="2" key="1">
    <citation type="journal article" date="2014" name="Int. J. Syst. Evol. Microbiol.">
        <title>Complete genome sequence of Corynebacterium casei LMG S-19264T (=DSM 44701T), isolated from a smear-ripened cheese.</title>
        <authorList>
            <consortium name="US DOE Joint Genome Institute (JGI-PGF)"/>
            <person name="Walter F."/>
            <person name="Albersmeier A."/>
            <person name="Kalinowski J."/>
            <person name="Ruckert C."/>
        </authorList>
    </citation>
    <scope>NUCLEOTIDE SEQUENCE</scope>
    <source>
        <strain evidence="2">CGMCC 4.5737</strain>
    </source>
</reference>
<organism evidence="2 3">
    <name type="scientific">Longimycelium tulufanense</name>
    <dbReference type="NCBI Taxonomy" id="907463"/>
    <lineage>
        <taxon>Bacteria</taxon>
        <taxon>Bacillati</taxon>
        <taxon>Actinomycetota</taxon>
        <taxon>Actinomycetes</taxon>
        <taxon>Pseudonocardiales</taxon>
        <taxon>Pseudonocardiaceae</taxon>
        <taxon>Longimycelium</taxon>
    </lineage>
</organism>
<dbReference type="GO" id="GO:0003677">
    <property type="term" value="F:DNA binding"/>
    <property type="evidence" value="ECO:0007669"/>
    <property type="project" value="InterPro"/>
</dbReference>
<evidence type="ECO:0000259" key="1">
    <source>
        <dbReference type="SMART" id="SM00857"/>
    </source>
</evidence>
<comment type="caution">
    <text evidence="2">The sequence shown here is derived from an EMBL/GenBank/DDBJ whole genome shotgun (WGS) entry which is preliminary data.</text>
</comment>
<accession>A0A8J3CFM3</accession>
<name>A0A8J3CFM3_9PSEU</name>
<sequence>MASPSAPGVFHPVCAGGVRVAFYGRVACADDPHTAIQRQLRVVAAALPAGATIAGCFADVGPWNGLRGSTRSTAMWHLDGRPVDGGLIDLLDRACRPDRLFDVVACSDVDRLSRRLADRVRIEENLAEHGVRVVTLDDPVIATPARLDILSATQQRLRRWAWDVGSTESAPLDVLLSAQRLGAIRSSLSDSQGMVAEDGTRGLG</sequence>
<dbReference type="SUPFAM" id="SSF53041">
    <property type="entry name" value="Resolvase-like"/>
    <property type="match status" value="1"/>
</dbReference>
<dbReference type="Gene3D" id="3.40.50.1390">
    <property type="entry name" value="Resolvase, N-terminal catalytic domain"/>
    <property type="match status" value="1"/>
</dbReference>
<keyword evidence="3" id="KW-1185">Reference proteome</keyword>
<reference evidence="2" key="2">
    <citation type="submission" date="2020-09" db="EMBL/GenBank/DDBJ databases">
        <authorList>
            <person name="Sun Q."/>
            <person name="Zhou Y."/>
        </authorList>
    </citation>
    <scope>NUCLEOTIDE SEQUENCE</scope>
    <source>
        <strain evidence="2">CGMCC 4.5737</strain>
    </source>
</reference>
<dbReference type="InterPro" id="IPR036162">
    <property type="entry name" value="Resolvase-like_N_sf"/>
</dbReference>
<dbReference type="Pfam" id="PF00239">
    <property type="entry name" value="Resolvase"/>
    <property type="match status" value="1"/>
</dbReference>
<dbReference type="AlphaFoldDB" id="A0A8J3CFM3"/>
<dbReference type="SMART" id="SM00857">
    <property type="entry name" value="Resolvase"/>
    <property type="match status" value="1"/>
</dbReference>
<evidence type="ECO:0000313" key="3">
    <source>
        <dbReference type="Proteomes" id="UP000637578"/>
    </source>
</evidence>
<dbReference type="Proteomes" id="UP000637578">
    <property type="component" value="Unassembled WGS sequence"/>
</dbReference>
<dbReference type="InterPro" id="IPR006119">
    <property type="entry name" value="Resolv_N"/>
</dbReference>
<evidence type="ECO:0000313" key="2">
    <source>
        <dbReference type="EMBL" id="GGM68322.1"/>
    </source>
</evidence>
<protein>
    <recommendedName>
        <fullName evidence="1">Resolvase/invertase-type recombinase catalytic domain-containing protein</fullName>
    </recommendedName>
</protein>
<dbReference type="GO" id="GO:0000150">
    <property type="term" value="F:DNA strand exchange activity"/>
    <property type="evidence" value="ECO:0007669"/>
    <property type="project" value="InterPro"/>
</dbReference>